<protein>
    <submittedName>
        <fullName evidence="2">Uncharacterized protein</fullName>
    </submittedName>
</protein>
<feature type="region of interest" description="Disordered" evidence="1">
    <location>
        <begin position="1046"/>
        <end position="1119"/>
    </location>
</feature>
<feature type="region of interest" description="Disordered" evidence="1">
    <location>
        <begin position="790"/>
        <end position="811"/>
    </location>
</feature>
<evidence type="ECO:0000256" key="1">
    <source>
        <dbReference type="SAM" id="MobiDB-lite"/>
    </source>
</evidence>
<organism evidence="2 3">
    <name type="scientific">Bos mutus</name>
    <name type="common">wild yak</name>
    <dbReference type="NCBI Taxonomy" id="72004"/>
    <lineage>
        <taxon>Eukaryota</taxon>
        <taxon>Metazoa</taxon>
        <taxon>Chordata</taxon>
        <taxon>Craniata</taxon>
        <taxon>Vertebrata</taxon>
        <taxon>Euteleostomi</taxon>
        <taxon>Mammalia</taxon>
        <taxon>Eutheria</taxon>
        <taxon>Laurasiatheria</taxon>
        <taxon>Artiodactyla</taxon>
        <taxon>Ruminantia</taxon>
        <taxon>Pecora</taxon>
        <taxon>Bovidae</taxon>
        <taxon>Bovinae</taxon>
        <taxon>Bos</taxon>
    </lineage>
</organism>
<keyword evidence="3" id="KW-1185">Reference proteome</keyword>
<sequence length="1119" mass="114038">MSGAAGQGALPGPSVRELPAERPGLCVGPSRSGRGVRRPWGKRWGAGVFRGRGTRRRARSSVRETRCVNADRLPNRRRPWGRRQAAGKAQASGENEAAGTPGAVVSKEAARDRGTVWVNGAVGEPQVVGPVGSVWVTGTGEEETVYRSPPGCERKGRPGSLGHGSILELWLKVQALRAASGGGQRSRVELHPVPAGEGPIERGVPGRASWVETSREGLTGPWVKGQAGAAPRGRGLSIPPGPGAGCERAMGCCGQGQAVRMPSVAMPGTLEASSGIAPHLPGRGQAVGVPGPLEGIGYGVAPSSSVKGLTVGVPGATGWPEAVEVPRAVAGELCCGGAPDSWGRQRAAQVPGALAQGVISGHTTGFWGRGQTAAVHRAAQGDTPSVDPPAVWRRRRAVGETGPGTLPGLWGTRQPVEVPCAIEEGVRCGGDPCYRERGQAGWAETGSGGNSGSWEAAQTAGWAMCGPEEQEAGPGSVPGHWGIGQATGIPWAPGTETGCGCVLGLWGTQQPLGVSQAVGLSGTRGVQTSCCCVPGLWARQQALGVPLAEAVPAVVREETYGGNVLGLLERRQALGEQEAVVPAAVGGPGPVCQETGCGDSSCLCLRRQAVGLSELVRVPETAGVSSYRCALAPCELSSGSEAARVPAAVWVSDSVGQEGSSREDWNLRAGVHPARRPTASGVPMAPQELWLAGEDAGLWGRRQSARVPVAAEVPRAPGVCGSLGVETGSGDFSHLPGRRQTAGVSLTAGVFADAGVPVALRAPRPVQELAGSGGVSGLCRERETVWGPVDAVDPTRMGMPTTARVPGPMSEEMGPGGISGLVRGRQSGGACVAMGLHTAMGMPGPVAGEMLSGRFSSLSGSRQTAEVPVAAASISLTVGVPTAAGAPGPLVGDVISGDSSGEWGRRPVTEVPVAARAVGLVDGETGSEGVADPWRRPDGAVPEAARVPVSLGVLAAVGVPMAGPRPAVVWVTGPAGEEPRAAVSDLTGVRRQFTEGPRAPRTGEIGGRNVLGLAGRSQPMGVSYTCGHGTRLWRCLRSAGEELDYENMPGVSRTGVTVGENEAEEVPPVSREETGSGLIRDHARQGGRRQAGGESAVRAGGNNLGDSFEGEDRLRGVFH</sequence>
<dbReference type="Proteomes" id="UP000322234">
    <property type="component" value="Unassembled WGS sequence"/>
</dbReference>
<proteinExistence type="predicted"/>
<accession>A0A6B0S475</accession>
<comment type="caution">
    <text evidence="2">The sequence shown here is derived from an EMBL/GenBank/DDBJ whole genome shotgun (WGS) entry which is preliminary data.</text>
</comment>
<feature type="region of interest" description="Disordered" evidence="1">
    <location>
        <begin position="1"/>
        <end position="108"/>
    </location>
</feature>
<feature type="region of interest" description="Disordered" evidence="1">
    <location>
        <begin position="186"/>
        <end position="205"/>
    </location>
</feature>
<feature type="compositionally biased region" description="Basic and acidic residues" evidence="1">
    <location>
        <begin position="1070"/>
        <end position="1084"/>
    </location>
</feature>
<gene>
    <name evidence="2" type="ORF">E5288_WYG021043</name>
</gene>
<evidence type="ECO:0000313" key="2">
    <source>
        <dbReference type="EMBL" id="MXQ96775.1"/>
    </source>
</evidence>
<dbReference type="EMBL" id="VBQZ03000174">
    <property type="protein sequence ID" value="MXQ96775.1"/>
    <property type="molecule type" value="Genomic_DNA"/>
</dbReference>
<dbReference type="AlphaFoldDB" id="A0A6B0S475"/>
<evidence type="ECO:0000313" key="3">
    <source>
        <dbReference type="Proteomes" id="UP000322234"/>
    </source>
</evidence>
<name>A0A6B0S475_9CETA</name>
<feature type="compositionally biased region" description="Basic and acidic residues" evidence="1">
    <location>
        <begin position="1110"/>
        <end position="1119"/>
    </location>
</feature>
<reference evidence="2" key="1">
    <citation type="submission" date="2019-10" db="EMBL/GenBank/DDBJ databases">
        <title>The sequence and de novo assembly of the wild yak genome.</title>
        <authorList>
            <person name="Liu Y."/>
        </authorList>
    </citation>
    <scope>NUCLEOTIDE SEQUENCE [LARGE SCALE GENOMIC DNA]</scope>
    <source>
        <strain evidence="2">WY2019</strain>
    </source>
</reference>